<reference evidence="2 3" key="1">
    <citation type="submission" date="2020-02" db="EMBL/GenBank/DDBJ databases">
        <authorList>
            <person name="Ferguson B K."/>
        </authorList>
    </citation>
    <scope>NUCLEOTIDE SEQUENCE [LARGE SCALE GENOMIC DNA]</scope>
</reference>
<feature type="compositionally biased region" description="Basic and acidic residues" evidence="1">
    <location>
        <begin position="91"/>
        <end position="100"/>
    </location>
</feature>
<feature type="non-terminal residue" evidence="2">
    <location>
        <position position="100"/>
    </location>
</feature>
<gene>
    <name evidence="2" type="ORF">NTEN_LOCUS6511</name>
</gene>
<proteinExistence type="predicted"/>
<evidence type="ECO:0000256" key="1">
    <source>
        <dbReference type="SAM" id="MobiDB-lite"/>
    </source>
</evidence>
<name>A0A6H5GBB7_9HEMI</name>
<dbReference type="EMBL" id="CADCXU010009831">
    <property type="protein sequence ID" value="CAB0000724.1"/>
    <property type="molecule type" value="Genomic_DNA"/>
</dbReference>
<evidence type="ECO:0000313" key="3">
    <source>
        <dbReference type="Proteomes" id="UP000479000"/>
    </source>
</evidence>
<dbReference type="AlphaFoldDB" id="A0A6H5GBB7"/>
<dbReference type="Proteomes" id="UP000479000">
    <property type="component" value="Unassembled WGS sequence"/>
</dbReference>
<feature type="region of interest" description="Disordered" evidence="1">
    <location>
        <begin position="72"/>
        <end position="100"/>
    </location>
</feature>
<protein>
    <submittedName>
        <fullName evidence="2">Uncharacterized protein</fullName>
    </submittedName>
</protein>
<organism evidence="2 3">
    <name type="scientific">Nesidiocoris tenuis</name>
    <dbReference type="NCBI Taxonomy" id="355587"/>
    <lineage>
        <taxon>Eukaryota</taxon>
        <taxon>Metazoa</taxon>
        <taxon>Ecdysozoa</taxon>
        <taxon>Arthropoda</taxon>
        <taxon>Hexapoda</taxon>
        <taxon>Insecta</taxon>
        <taxon>Pterygota</taxon>
        <taxon>Neoptera</taxon>
        <taxon>Paraneoptera</taxon>
        <taxon>Hemiptera</taxon>
        <taxon>Heteroptera</taxon>
        <taxon>Panheteroptera</taxon>
        <taxon>Cimicomorpha</taxon>
        <taxon>Miridae</taxon>
        <taxon>Dicyphina</taxon>
        <taxon>Nesidiocoris</taxon>
    </lineage>
</organism>
<keyword evidence="3" id="KW-1185">Reference proteome</keyword>
<sequence length="100" mass="11320">MRTKLPNCSTTPKLQIAWRSTQRELYKTMLCLRKRSIHLAEDLTAGKRTWASKSRQGSVSVGRLGRESAAFNFEPPVVSNRRPHQSTVNVHDSKDKLCAP</sequence>
<accession>A0A6H5GBB7</accession>
<evidence type="ECO:0000313" key="2">
    <source>
        <dbReference type="EMBL" id="CAB0000724.1"/>
    </source>
</evidence>